<protein>
    <submittedName>
        <fullName evidence="1">Methionine synthase</fullName>
        <ecNumber evidence="1">2.1.1.13</ecNumber>
    </submittedName>
</protein>
<reference evidence="1 2" key="1">
    <citation type="journal article" date="2020" name="FEMS Microbiol. Ecol.">
        <title>Temporal dynamics of bacterial communities during seed development and maturation.</title>
        <authorList>
            <person name="Chesneau G."/>
            <person name="Torres-Cortes G."/>
            <person name="Briand M."/>
            <person name="Darrasse A."/>
            <person name="Preveaux A."/>
            <person name="Marais C."/>
            <person name="Jacques M.A."/>
            <person name="Shade A."/>
            <person name="Barret M."/>
        </authorList>
    </citation>
    <scope>NUCLEOTIDE SEQUENCE [LARGE SCALE GENOMIC DNA]</scope>
    <source>
        <strain evidence="1 2">CFBP13709</strain>
    </source>
</reference>
<evidence type="ECO:0000313" key="2">
    <source>
        <dbReference type="Proteomes" id="UP000610459"/>
    </source>
</evidence>
<keyword evidence="1" id="KW-0489">Methyltransferase</keyword>
<name>A0ACC5PRY5_ENTAG</name>
<sequence>MSNKIDALKQQLAQRIMVLDGGMGTMIQSYKLEEEDYRGSRFADWPCDLKGNNDLLVLSKPAVIREIHDAYLAAGADILETNTFNATSIAMADYQMERLSAEINFEAARLARACADAWTAKTPDRPRYVAGVLGPTNRTCSISPDVNDPAYRNVTFNQLVEAYRESTRALVEGGSDIIMIETVFDTLNAKAAVYAVQTEMEALGVALPLMISGTITDASGRTLSGQTTEAFYNSLRHAEPLSFGLNCALGPDELRQYVAELSRIAEGYVTAHPNAGLPNAFGEYDLDAEVMAQQIGEWATAGFLNIIGGCCGTTPQHIAAMVAAVEGVAPRQLPTIPVACRLSGLEPLNITAESLFVNVGERTNVTGSAKFKRLIKEEKYNEALEVALQQVQSGAQIIDINMDEGMLDAEAAMVRFLNLIAGEPDIARVPIMIDSSKWEVIEKGLQCIQGKGIVNSISMKEGEAAFIHHARQVRRYGAAMVVMAFDEVGQADTRARKIEICRRAYRILTEQVGFPPEDIIFDPNIFAVATGIDEHNNYAMDFIGACEDIKRELPHAMISGGVSNVSFSFRGNDPVREAIHAVFLYYAIRKGMDMGIVNAGQLAIYDDLPAELREAVEDVILNRRDDGTERLLALAEKYRGGKSDGSQEKQLAEWRSWDVVKRLEYSLVKGITEFIEQDTEEARQQVPRPIEVIEGPLMSGMNVVGDLFGEGKMFLPQVVKSARVMKQAVAYLEPFIEASKEAGRSNGKIVLATVKGDVHDIGKNIVGVVLQCNNYEIIDLGVMVPGEKILKTAREVNADIIGLSGLITPSLDEMVNMAKEMERQGFTLPLLIGGATTSKAHTAVKIEQHYSGPTVYVQNASRTVGVVSSLLSATLKEDFVARTRKEYETVRIQHARKKPRTPPVSLQAARDNATSIDWESYTPPVPHRPGVSQVEASIETLRNYIDWTPFFMTWSLAGKYPRIMEDEVVGEEAQRLFADANAMLDRLSQQSLLKPRGVVGIFPANRVGDDIHLYSDERRDEILCVSHHLRQQTEKTDFANYCLADFVAPKSSGKADYLGAFAVTGGLEEDALAEAYDRQHDDYNKIMVKALADRLAEAFAEYLHERVRKVIWGFAPNENLSNEELIRENYQGIRPAPGYPACPEHTEKAAIWRLLAVEEQTGMKLTESFAMWPGASVSGWYFSHPDSRYFAVAQIQRDQVEDYAVRKGMSLTEVERWLAPNLGYDAD</sequence>
<accession>A0ACC5PRY5</accession>
<dbReference type="EMBL" id="JACYNR010000012">
    <property type="protein sequence ID" value="MBD8127864.1"/>
    <property type="molecule type" value="Genomic_DNA"/>
</dbReference>
<organism evidence="1 2">
    <name type="scientific">Enterobacter agglomerans</name>
    <name type="common">Erwinia herbicola</name>
    <name type="synonym">Pantoea agglomerans</name>
    <dbReference type="NCBI Taxonomy" id="549"/>
    <lineage>
        <taxon>Bacteria</taxon>
        <taxon>Pseudomonadati</taxon>
        <taxon>Pseudomonadota</taxon>
        <taxon>Gammaproteobacteria</taxon>
        <taxon>Enterobacterales</taxon>
        <taxon>Erwiniaceae</taxon>
        <taxon>Pantoea</taxon>
        <taxon>Pantoea agglomerans group</taxon>
    </lineage>
</organism>
<dbReference type="EC" id="2.1.1.13" evidence="1"/>
<dbReference type="Proteomes" id="UP000610459">
    <property type="component" value="Unassembled WGS sequence"/>
</dbReference>
<proteinExistence type="predicted"/>
<comment type="caution">
    <text evidence="1">The sequence shown here is derived from an EMBL/GenBank/DDBJ whole genome shotgun (WGS) entry which is preliminary data.</text>
</comment>
<evidence type="ECO:0000313" key="1">
    <source>
        <dbReference type="EMBL" id="MBD8127864.1"/>
    </source>
</evidence>
<keyword evidence="2" id="KW-1185">Reference proteome</keyword>
<gene>
    <name evidence="1" type="primary">metH</name>
    <name evidence="1" type="ORF">IFT41_17320</name>
</gene>
<keyword evidence="1" id="KW-0808">Transferase</keyword>